<comment type="caution">
    <text evidence="1">The sequence shown here is derived from an EMBL/GenBank/DDBJ whole genome shotgun (WGS) entry which is preliminary data.</text>
</comment>
<dbReference type="AlphaFoldDB" id="A0A2R3PVM9"/>
<organism evidence="1 2">
    <name type="scientific">Stenotrophomonas maltophilia</name>
    <name type="common">Pseudomonas maltophilia</name>
    <name type="synonym">Xanthomonas maltophilia</name>
    <dbReference type="NCBI Taxonomy" id="40324"/>
    <lineage>
        <taxon>Bacteria</taxon>
        <taxon>Pseudomonadati</taxon>
        <taxon>Pseudomonadota</taxon>
        <taxon>Gammaproteobacteria</taxon>
        <taxon>Lysobacterales</taxon>
        <taxon>Lysobacteraceae</taxon>
        <taxon>Stenotrophomonas</taxon>
        <taxon>Stenotrophomonas maltophilia group</taxon>
    </lineage>
</organism>
<evidence type="ECO:0000313" key="2">
    <source>
        <dbReference type="Proteomes" id="UP000822271"/>
    </source>
</evidence>
<evidence type="ECO:0000313" key="1">
    <source>
        <dbReference type="EMBL" id="MBA0312822.1"/>
    </source>
</evidence>
<proteinExistence type="predicted"/>
<sequence length="378" mass="42807">MRVDRRFKRDWSSTLMSSPISLWKGIRMDASILPHFPADEMSFPFIPHQRFLTTQHSLLKSVSRARPGDFVWLIAPSWSGKSELRRQLLPELGGNPQLWPTGHLPLISVRAILNQGDKFNPKDFALRLHQEITEPDTSWTNAMETGGDPDQTHVAAERRASSVFWREVRARTAERDLRLSFERMSRIRGLRYIVIEEAANICRVPKSQSSRNYMLGIMALVEEIGCVAIMIGTHEASTLYEDSQEVFNRSDVLYMRPYGLNDNDDLRSYASLIKAIGKGFPLSKGSLLQENLELIALNGGGIFGPTLRYLMRANEERCRNGSNTIELGHLRAASGTERNHRLLWGEIDAFNRLADGKRSLRLADFLTIKGSLPSEGDL</sequence>
<reference evidence="1" key="2">
    <citation type="journal article" date="2020" name="Front. Microbiol.">
        <title>Genetic Variants of the DSF Quorum Sensing System in Stenotrophomonas maltophilia Influence Virulence and Resistance Phenotypes Among Genotypically Diverse Clinical Isolates.</title>
        <authorList>
            <person name="Yero D."/>
            <person name="Huedo P."/>
            <person name="Conchillo-Sole O."/>
            <person name="Martinez-Servat S."/>
            <person name="Mamat U."/>
            <person name="Coves X."/>
            <person name="Llanas F."/>
            <person name="Roca I."/>
            <person name="Vila J."/>
            <person name="Schaible U.E."/>
            <person name="Daura X."/>
            <person name="Gibert I."/>
        </authorList>
    </citation>
    <scope>NUCLEOTIDE SEQUENCE</scope>
    <source>
        <strain evidence="1">OG156</strain>
    </source>
</reference>
<reference evidence="1" key="1">
    <citation type="submission" date="2018-09" db="EMBL/GenBank/DDBJ databases">
        <authorList>
            <person name="Groschel M."/>
            <person name="Kohl T."/>
            <person name="Conchillo-Sole O."/>
            <person name="Mamat U."/>
            <person name="Yero D."/>
            <person name="Niemann S."/>
            <person name="Daura X."/>
            <person name="Gibert I."/>
        </authorList>
    </citation>
    <scope>NUCLEOTIDE SEQUENCE</scope>
    <source>
        <strain evidence="1">OG156</strain>
    </source>
</reference>
<dbReference type="EMBL" id="RAUE01000029">
    <property type="protein sequence ID" value="MBA0312822.1"/>
    <property type="molecule type" value="Genomic_DNA"/>
</dbReference>
<accession>A0A2R3PVM9</accession>
<protein>
    <submittedName>
        <fullName evidence="1">Uncharacterized protein</fullName>
    </submittedName>
</protein>
<name>A0A2R3PVM9_STEMA</name>
<dbReference type="Proteomes" id="UP000822271">
    <property type="component" value="Unassembled WGS sequence"/>
</dbReference>
<gene>
    <name evidence="1" type="ORF">D7Y33_17720</name>
</gene>